<dbReference type="Proteomes" id="UP000799441">
    <property type="component" value="Unassembled WGS sequence"/>
</dbReference>
<keyword evidence="6" id="KW-1185">Reference proteome</keyword>
<comment type="caution">
    <text evidence="5">The sequence shown here is derived from an EMBL/GenBank/DDBJ whole genome shotgun (WGS) entry which is preliminary data.</text>
</comment>
<keyword evidence="4" id="KW-1133">Transmembrane helix</keyword>
<dbReference type="PANTHER" id="PTHR10730">
    <property type="entry name" value="PROCOLLAGEN-LYSINE,2-OXOGLUTARATE 5-DIOXYGENASE/GLYCOSYLTRANSFERASE 25 FAMILY MEMBER"/>
    <property type="match status" value="1"/>
</dbReference>
<dbReference type="AlphaFoldDB" id="A0A9P4UQ47"/>
<proteinExistence type="inferred from homology"/>
<dbReference type="InterPro" id="IPR050757">
    <property type="entry name" value="Collagen_mod_GT25"/>
</dbReference>
<sequence>MISPRNTRSPLWWIIVTFGTFVGFLYWRNSLPSSVGSWASSNGVTAANATLGFGALYAVSGPGSPRRSKLEQAAAVTQIQLTIPDLPAWTDEDVNGFKADENSTALTGSIKAWLSHHHVLKEFLASGVESAVIFEDDIDWDIRLRSQQAPLAQKAAQQLAETMNLDTYEYPWGVPDRDWDLYYLGHCGDYFNDLADGIGIGHHHPSDLEGIPHVAYADSSMSLPTDLHPFTASMLVAFDVPPQTRILHKSQWPLCTFGYAITRRAADRIINEIAPAKENANTGVTAFDIAMLHGCRNGYLDKCYSLQPELFHHMEGDSLIAEIDSADHKIFRPPVDARGLEQVIYRKETSNIDCGFFSGDFYYGSDASRLAFLQEEVGRKGRCLKPGKDASIPPLAKPPRE</sequence>
<keyword evidence="4" id="KW-0472">Membrane</keyword>
<comment type="similarity">
    <text evidence="1">Belongs to the glycosyltransferase 25 family.</text>
</comment>
<keyword evidence="4" id="KW-0812">Transmembrane</keyword>
<dbReference type="EMBL" id="MU003793">
    <property type="protein sequence ID" value="KAF2721111.1"/>
    <property type="molecule type" value="Genomic_DNA"/>
</dbReference>
<reference evidence="5" key="1">
    <citation type="journal article" date="2020" name="Stud. Mycol.">
        <title>101 Dothideomycetes genomes: a test case for predicting lifestyles and emergence of pathogens.</title>
        <authorList>
            <person name="Haridas S."/>
            <person name="Albert R."/>
            <person name="Binder M."/>
            <person name="Bloem J."/>
            <person name="Labutti K."/>
            <person name="Salamov A."/>
            <person name="Andreopoulos B."/>
            <person name="Baker S."/>
            <person name="Barry K."/>
            <person name="Bills G."/>
            <person name="Bluhm B."/>
            <person name="Cannon C."/>
            <person name="Castanera R."/>
            <person name="Culley D."/>
            <person name="Daum C."/>
            <person name="Ezra D."/>
            <person name="Gonzalez J."/>
            <person name="Henrissat B."/>
            <person name="Kuo A."/>
            <person name="Liang C."/>
            <person name="Lipzen A."/>
            <person name="Lutzoni F."/>
            <person name="Magnuson J."/>
            <person name="Mondo S."/>
            <person name="Nolan M."/>
            <person name="Ohm R."/>
            <person name="Pangilinan J."/>
            <person name="Park H.-J."/>
            <person name="Ramirez L."/>
            <person name="Alfaro M."/>
            <person name="Sun H."/>
            <person name="Tritt A."/>
            <person name="Yoshinaga Y."/>
            <person name="Zwiers L.-H."/>
            <person name="Turgeon B."/>
            <person name="Goodwin S."/>
            <person name="Spatafora J."/>
            <person name="Crous P."/>
            <person name="Grigoriev I."/>
        </authorList>
    </citation>
    <scope>NUCLEOTIDE SEQUENCE</scope>
    <source>
        <strain evidence="5">CBS 116435</strain>
    </source>
</reference>
<gene>
    <name evidence="5" type="ORF">K431DRAFT_225071</name>
</gene>
<dbReference type="PANTHER" id="PTHR10730:SF53">
    <property type="entry name" value="GLYCOSYLTRANSFERASE 25 FAMILY MEMBER"/>
    <property type="match status" value="1"/>
</dbReference>
<protein>
    <submittedName>
        <fullName evidence="5">Glycosyltransferase family 25 protein</fullName>
    </submittedName>
</protein>
<dbReference type="GO" id="GO:0016740">
    <property type="term" value="F:transferase activity"/>
    <property type="evidence" value="ECO:0007669"/>
    <property type="project" value="UniProtKB-KW"/>
</dbReference>
<feature type="transmembrane region" description="Helical" evidence="4">
    <location>
        <begin position="9"/>
        <end position="27"/>
    </location>
</feature>
<evidence type="ECO:0000256" key="1">
    <source>
        <dbReference type="ARBA" id="ARBA00006721"/>
    </source>
</evidence>
<organism evidence="5 6">
    <name type="scientific">Polychaeton citri CBS 116435</name>
    <dbReference type="NCBI Taxonomy" id="1314669"/>
    <lineage>
        <taxon>Eukaryota</taxon>
        <taxon>Fungi</taxon>
        <taxon>Dikarya</taxon>
        <taxon>Ascomycota</taxon>
        <taxon>Pezizomycotina</taxon>
        <taxon>Dothideomycetes</taxon>
        <taxon>Dothideomycetidae</taxon>
        <taxon>Capnodiales</taxon>
        <taxon>Capnodiaceae</taxon>
        <taxon>Polychaeton</taxon>
    </lineage>
</organism>
<accession>A0A9P4UQ47</accession>
<evidence type="ECO:0000313" key="6">
    <source>
        <dbReference type="Proteomes" id="UP000799441"/>
    </source>
</evidence>
<keyword evidence="2" id="KW-0328">Glycosyltransferase</keyword>
<evidence type="ECO:0000313" key="5">
    <source>
        <dbReference type="EMBL" id="KAF2721111.1"/>
    </source>
</evidence>
<name>A0A9P4UQ47_9PEZI</name>
<evidence type="ECO:0000256" key="2">
    <source>
        <dbReference type="ARBA" id="ARBA00022676"/>
    </source>
</evidence>
<dbReference type="OrthoDB" id="47375at2759"/>
<evidence type="ECO:0000256" key="3">
    <source>
        <dbReference type="ARBA" id="ARBA00022679"/>
    </source>
</evidence>
<feature type="transmembrane region" description="Helical" evidence="4">
    <location>
        <begin position="39"/>
        <end position="59"/>
    </location>
</feature>
<keyword evidence="3" id="KW-0808">Transferase</keyword>
<evidence type="ECO:0000256" key="4">
    <source>
        <dbReference type="SAM" id="Phobius"/>
    </source>
</evidence>